<dbReference type="Proteomes" id="UP000010999">
    <property type="component" value="Segment"/>
</dbReference>
<protein>
    <submittedName>
        <fullName evidence="1">Uncharacterized protein</fullName>
    </submittedName>
</protein>
<dbReference type="RefSeq" id="YP_007392593.1">
    <property type="nucleotide sequence ID" value="NC_020201.1"/>
</dbReference>
<evidence type="ECO:0000313" key="2">
    <source>
        <dbReference type="Proteomes" id="UP000010999"/>
    </source>
</evidence>
<evidence type="ECO:0000313" key="1">
    <source>
        <dbReference type="EMBL" id="AEZ66297.1"/>
    </source>
</evidence>
<dbReference type="KEGG" id="vg:14515326"/>
<dbReference type="EMBL" id="JQ015307">
    <property type="protein sequence ID" value="AEZ66297.1"/>
    <property type="molecule type" value="Genomic_DNA"/>
</dbReference>
<dbReference type="OrthoDB" id="5415at10239"/>
<reference evidence="1 2" key="2">
    <citation type="journal article" date="2012" name="PLoS Genet.">
        <title>Viral evasion of a bacterial suicide system by RNA-based molecular mimicry enables infectious altruism.</title>
        <authorList>
            <person name="Blower T.R."/>
            <person name="Evans T.J."/>
            <person name="Przybilski R."/>
            <person name="Fineran P.C."/>
            <person name="Salmond G.P."/>
        </authorList>
    </citation>
    <scope>NUCLEOTIDE SEQUENCE [LARGE SCALE GENOMIC DNA]</scope>
</reference>
<proteinExistence type="predicted"/>
<reference evidence="2" key="1">
    <citation type="submission" date="2011-11" db="EMBL/GenBank/DDBJ databases">
        <title>Escape from toxin-antitoxin mediated abortive infection can occur by recombination within a generalized transducing phage of Pectobacterium atrosepticum.</title>
        <authorList>
            <person name="Blower T.R."/>
            <person name="Evans T.J."/>
            <person name="Przybilski R."/>
            <person name="Fineran P.C."/>
            <person name="Salmond G.P.C."/>
        </authorList>
    </citation>
    <scope>NUCLEOTIDE SEQUENCE [LARGE SCALE GENOMIC DNA]</scope>
</reference>
<sequence>MKNRNAARHELEEKFGYDTKHAMHLVRLLRMSQEILETG</sequence>
<name>K9L5L9_9CAUD</name>
<keyword evidence="2" id="KW-1185">Reference proteome</keyword>
<organism evidence="1 2">
    <name type="scientific">Pectobacterium phage phiTE</name>
    <dbReference type="NCBI Taxonomy" id="1116482"/>
    <lineage>
        <taxon>Viruses</taxon>
        <taxon>Duplodnaviria</taxon>
        <taxon>Heunggongvirae</taxon>
        <taxon>Uroviricota</taxon>
        <taxon>Caudoviricetes</taxon>
        <taxon>Vequintavirinae</taxon>
        <taxon>Certrevirus</taxon>
        <taxon>Certrevirus phiTE</taxon>
    </lineage>
</organism>
<gene>
    <name evidence="1" type="ORF">phiTE_131</name>
</gene>
<dbReference type="GeneID" id="14515326"/>
<accession>K9L5L9</accession>